<evidence type="ECO:0000313" key="2">
    <source>
        <dbReference type="EMBL" id="AEI81096.1"/>
    </source>
</evidence>
<protein>
    <submittedName>
        <fullName evidence="2">Uncharacterized protein</fullName>
    </submittedName>
</protein>
<evidence type="ECO:0000256" key="1">
    <source>
        <dbReference type="SAM" id="MobiDB-lite"/>
    </source>
</evidence>
<organism evidence="2 3">
    <name type="scientific">Cupriavidus necator (strain ATCC 43291 / DSM 13513 / CCUG 52238 / LMG 8453 / N-1)</name>
    <name type="common">Ralstonia eutropha</name>
    <dbReference type="NCBI Taxonomy" id="1042878"/>
    <lineage>
        <taxon>Bacteria</taxon>
        <taxon>Pseudomonadati</taxon>
        <taxon>Pseudomonadota</taxon>
        <taxon>Betaproteobacteria</taxon>
        <taxon>Burkholderiales</taxon>
        <taxon>Burkholderiaceae</taxon>
        <taxon>Cupriavidus</taxon>
    </lineage>
</organism>
<sequence length="71" mass="7661">MAALRPTACRFPSLQDTRCHPSTRSRTCVGSPGSGCRACFMSTPTPVRGPSPHRSPYGRRHIVLPPHPPAP</sequence>
<reference evidence="2 3" key="1">
    <citation type="journal article" date="2011" name="J. Bacteriol.">
        <title>Complete genome sequence of the type strain Cupriavidus necator N-1.</title>
        <authorList>
            <person name="Poehlein A."/>
            <person name="Kusian B."/>
            <person name="Friedrich B."/>
            <person name="Daniel R."/>
            <person name="Bowien B."/>
        </authorList>
    </citation>
    <scope>NUCLEOTIDE SEQUENCE [LARGE SCALE GENOMIC DNA]</scope>
    <source>
        <strain evidence="3">ATCC 43291 / DSM 13513 / CCUG 52238 / LMG 8453 / N-1</strain>
    </source>
</reference>
<evidence type="ECO:0000313" key="3">
    <source>
        <dbReference type="Proteomes" id="UP000006798"/>
    </source>
</evidence>
<name>F8GSW9_CUPNN</name>
<accession>F8GSW9</accession>
<dbReference type="KEGG" id="cnc:CNE_2c21470"/>
<dbReference type="EMBL" id="CP002878">
    <property type="protein sequence ID" value="AEI81096.1"/>
    <property type="molecule type" value="Genomic_DNA"/>
</dbReference>
<dbReference type="Proteomes" id="UP000006798">
    <property type="component" value="Chromosome 2"/>
</dbReference>
<feature type="region of interest" description="Disordered" evidence="1">
    <location>
        <begin position="44"/>
        <end position="71"/>
    </location>
</feature>
<dbReference type="HOGENOM" id="CLU_2733255_0_0_4"/>
<gene>
    <name evidence="2" type="ordered locus">CNE_2c21470</name>
</gene>
<proteinExistence type="predicted"/>
<dbReference type="AlphaFoldDB" id="F8GSW9"/>